<organism evidence="3 4">
    <name type="scientific">Rhodopirellula islandica</name>
    <dbReference type="NCBI Taxonomy" id="595434"/>
    <lineage>
        <taxon>Bacteria</taxon>
        <taxon>Pseudomonadati</taxon>
        <taxon>Planctomycetota</taxon>
        <taxon>Planctomycetia</taxon>
        <taxon>Pirellulales</taxon>
        <taxon>Pirellulaceae</taxon>
        <taxon>Rhodopirellula</taxon>
    </lineage>
</organism>
<keyword evidence="2" id="KW-1133">Transmembrane helix</keyword>
<sequence length="156" mass="16976">MTGPRRFQWQIGGWFGGLLGGSAWLIPTAAILAFNGQPTIALVPFGCCLLMNIVGCVLWYRRDRVLPFSALIGILTLFSITTPLAWFAVSLNATPESVVSLNWPHSGIINTMVALICPAIMAWFCMLEYSHDGTSNQAGQECGEPSDATERRSRAV</sequence>
<dbReference type="AlphaFoldDB" id="A0A0J1B8F3"/>
<feature type="transmembrane region" description="Helical" evidence="2">
    <location>
        <begin position="67"/>
        <end position="88"/>
    </location>
</feature>
<feature type="transmembrane region" description="Helical" evidence="2">
    <location>
        <begin position="12"/>
        <end position="34"/>
    </location>
</feature>
<keyword evidence="4" id="KW-1185">Reference proteome</keyword>
<reference evidence="3" key="1">
    <citation type="submission" date="2015-05" db="EMBL/GenBank/DDBJ databases">
        <title>Permanent draft genome of Rhodopirellula islandicus K833.</title>
        <authorList>
            <person name="Kizina J."/>
            <person name="Richter M."/>
            <person name="Glockner F.O."/>
            <person name="Harder J."/>
        </authorList>
    </citation>
    <scope>NUCLEOTIDE SEQUENCE [LARGE SCALE GENOMIC DNA]</scope>
    <source>
        <strain evidence="3">K833</strain>
    </source>
</reference>
<feature type="transmembrane region" description="Helical" evidence="2">
    <location>
        <begin position="108"/>
        <end position="127"/>
    </location>
</feature>
<accession>A0A0J1B8F3</accession>
<dbReference type="STRING" id="595434.RISK_005032"/>
<proteinExistence type="predicted"/>
<gene>
    <name evidence="3" type="ORF">RISK_005032</name>
</gene>
<evidence type="ECO:0000313" key="3">
    <source>
        <dbReference type="EMBL" id="KLU02736.1"/>
    </source>
</evidence>
<dbReference type="PATRIC" id="fig|595434.4.peg.4774"/>
<dbReference type="EMBL" id="LECT01000043">
    <property type="protein sequence ID" value="KLU02736.1"/>
    <property type="molecule type" value="Genomic_DNA"/>
</dbReference>
<keyword evidence="2 3" id="KW-0812">Transmembrane</keyword>
<protein>
    <submittedName>
        <fullName evidence="3">Signal peptide and transmembrane protein</fullName>
    </submittedName>
</protein>
<evidence type="ECO:0000256" key="1">
    <source>
        <dbReference type="SAM" id="MobiDB-lite"/>
    </source>
</evidence>
<feature type="transmembrane region" description="Helical" evidence="2">
    <location>
        <begin position="40"/>
        <end position="60"/>
    </location>
</feature>
<dbReference type="Proteomes" id="UP000036367">
    <property type="component" value="Unassembled WGS sequence"/>
</dbReference>
<evidence type="ECO:0000256" key="2">
    <source>
        <dbReference type="SAM" id="Phobius"/>
    </source>
</evidence>
<feature type="region of interest" description="Disordered" evidence="1">
    <location>
        <begin position="135"/>
        <end position="156"/>
    </location>
</feature>
<keyword evidence="2" id="KW-0472">Membrane</keyword>
<evidence type="ECO:0000313" key="4">
    <source>
        <dbReference type="Proteomes" id="UP000036367"/>
    </source>
</evidence>
<name>A0A0J1B8F3_RHOIS</name>
<comment type="caution">
    <text evidence="3">The sequence shown here is derived from an EMBL/GenBank/DDBJ whole genome shotgun (WGS) entry which is preliminary data.</text>
</comment>